<feature type="transmembrane region" description="Helical" evidence="6">
    <location>
        <begin position="7"/>
        <end position="28"/>
    </location>
</feature>
<feature type="transmembrane region" description="Helical" evidence="6">
    <location>
        <begin position="396"/>
        <end position="419"/>
    </location>
</feature>
<feature type="transmembrane region" description="Helical" evidence="6">
    <location>
        <begin position="83"/>
        <end position="111"/>
    </location>
</feature>
<evidence type="ECO:0000256" key="2">
    <source>
        <dbReference type="ARBA" id="ARBA00022475"/>
    </source>
</evidence>
<feature type="transmembrane region" description="Helical" evidence="6">
    <location>
        <begin position="431"/>
        <end position="448"/>
    </location>
</feature>
<keyword evidence="2" id="KW-1003">Cell membrane</keyword>
<evidence type="ECO:0000256" key="4">
    <source>
        <dbReference type="ARBA" id="ARBA00022989"/>
    </source>
</evidence>
<gene>
    <name evidence="7" type="ORF">IAC73_00920</name>
</gene>
<comment type="caution">
    <text evidence="7">The sequence shown here is derived from an EMBL/GenBank/DDBJ whole genome shotgun (WGS) entry which is preliminary data.</text>
</comment>
<feature type="transmembrane region" description="Helical" evidence="6">
    <location>
        <begin position="181"/>
        <end position="201"/>
    </location>
</feature>
<feature type="transmembrane region" description="Helical" evidence="6">
    <location>
        <begin position="117"/>
        <end position="136"/>
    </location>
</feature>
<dbReference type="GO" id="GO:0005886">
    <property type="term" value="C:plasma membrane"/>
    <property type="evidence" value="ECO:0007669"/>
    <property type="project" value="UniProtKB-SubCell"/>
</dbReference>
<dbReference type="Pfam" id="PF01943">
    <property type="entry name" value="Polysacc_synt"/>
    <property type="match status" value="1"/>
</dbReference>
<comment type="subcellular location">
    <subcellularLocation>
        <location evidence="1">Cell membrane</location>
        <topology evidence="1">Multi-pass membrane protein</topology>
    </subcellularLocation>
</comment>
<organism evidence="7 8">
    <name type="scientific">Candidatus Limadaptatus stercoripullorum</name>
    <dbReference type="NCBI Taxonomy" id="2840846"/>
    <lineage>
        <taxon>Bacteria</taxon>
        <taxon>Bacillati</taxon>
        <taxon>Bacillota</taxon>
        <taxon>Clostridia</taxon>
        <taxon>Eubacteriales</taxon>
        <taxon>Candidatus Limadaptatus</taxon>
    </lineage>
</organism>
<accession>A0A9D1SVN3</accession>
<dbReference type="PANTHER" id="PTHR30250:SF21">
    <property type="entry name" value="LIPID II FLIPPASE MURJ"/>
    <property type="match status" value="1"/>
</dbReference>
<evidence type="ECO:0000313" key="7">
    <source>
        <dbReference type="EMBL" id="HIU98389.1"/>
    </source>
</evidence>
<dbReference type="InterPro" id="IPR050833">
    <property type="entry name" value="Poly_Biosynth_Transport"/>
</dbReference>
<protein>
    <submittedName>
        <fullName evidence="7">Oligosaccharide flippase family protein</fullName>
    </submittedName>
</protein>
<evidence type="ECO:0000256" key="3">
    <source>
        <dbReference type="ARBA" id="ARBA00022692"/>
    </source>
</evidence>
<name>A0A9D1SVN3_9FIRM</name>
<keyword evidence="4 6" id="KW-1133">Transmembrane helix</keyword>
<feature type="transmembrane region" description="Helical" evidence="6">
    <location>
        <begin position="460"/>
        <end position="483"/>
    </location>
</feature>
<dbReference type="InterPro" id="IPR002797">
    <property type="entry name" value="Polysacc_synth"/>
</dbReference>
<dbReference type="PANTHER" id="PTHR30250">
    <property type="entry name" value="PST FAMILY PREDICTED COLANIC ACID TRANSPORTER"/>
    <property type="match status" value="1"/>
</dbReference>
<evidence type="ECO:0000256" key="5">
    <source>
        <dbReference type="ARBA" id="ARBA00023136"/>
    </source>
</evidence>
<reference evidence="7" key="2">
    <citation type="journal article" date="2021" name="PeerJ">
        <title>Extensive microbial diversity within the chicken gut microbiome revealed by metagenomics and culture.</title>
        <authorList>
            <person name="Gilroy R."/>
            <person name="Ravi A."/>
            <person name="Getino M."/>
            <person name="Pursley I."/>
            <person name="Horton D.L."/>
            <person name="Alikhan N.F."/>
            <person name="Baker D."/>
            <person name="Gharbi K."/>
            <person name="Hall N."/>
            <person name="Watson M."/>
            <person name="Adriaenssens E.M."/>
            <person name="Foster-Nyarko E."/>
            <person name="Jarju S."/>
            <person name="Secka A."/>
            <person name="Antonio M."/>
            <person name="Oren A."/>
            <person name="Chaudhuri R.R."/>
            <person name="La Ragione R."/>
            <person name="Hildebrand F."/>
            <person name="Pallen M.J."/>
        </authorList>
    </citation>
    <scope>NUCLEOTIDE SEQUENCE</scope>
    <source>
        <strain evidence="7">10406</strain>
    </source>
</reference>
<evidence type="ECO:0000256" key="1">
    <source>
        <dbReference type="ARBA" id="ARBA00004651"/>
    </source>
</evidence>
<dbReference type="Proteomes" id="UP000886857">
    <property type="component" value="Unassembled WGS sequence"/>
</dbReference>
<feature type="transmembrane region" description="Helical" evidence="6">
    <location>
        <begin position="221"/>
        <end position="242"/>
    </location>
</feature>
<feature type="transmembrane region" description="Helical" evidence="6">
    <location>
        <begin position="306"/>
        <end position="325"/>
    </location>
</feature>
<evidence type="ECO:0000313" key="8">
    <source>
        <dbReference type="Proteomes" id="UP000886857"/>
    </source>
</evidence>
<evidence type="ECO:0000256" key="6">
    <source>
        <dbReference type="SAM" id="Phobius"/>
    </source>
</evidence>
<keyword evidence="3 6" id="KW-0812">Transmembrane</keyword>
<feature type="transmembrane region" description="Helical" evidence="6">
    <location>
        <begin position="371"/>
        <end position="390"/>
    </location>
</feature>
<dbReference type="EMBL" id="DVOE01000011">
    <property type="protein sequence ID" value="HIU98389.1"/>
    <property type="molecule type" value="Genomic_DNA"/>
</dbReference>
<dbReference type="AlphaFoldDB" id="A0A9D1SVN3"/>
<feature type="transmembrane region" description="Helical" evidence="6">
    <location>
        <begin position="262"/>
        <end position="285"/>
    </location>
</feature>
<proteinExistence type="predicted"/>
<feature type="transmembrane region" description="Helical" evidence="6">
    <location>
        <begin position="40"/>
        <end position="62"/>
    </location>
</feature>
<keyword evidence="5 6" id="KW-0472">Membrane</keyword>
<sequence>MNNTLKSFSIVTVFSVLTRLMSFLFKIWMSRSLGAETVGLYQIALSVILLLFSLTGSAGVVLSRKIAAAAARGDTARQNSLVTAALAIGGGVSLGVLALLYACSPLLGHIFADERCIPIFLIMLPVLVTSSFYAPLRSWFWGRKKFVHFSATEFADELFKIAFALVITGGAAAAIGGAQSVALALILSDIPSVALVAFLYFRSGGRLARPRGGKELVTATLPLSAVRILSSLSASLTALVIPSRLVAGGMDAALATAEYGRVAGMALPLIMAPVTVIGALSVVLTPDIAELAAEGKYAEIRGKLQMSLLFAAIVAAAFFAVYAPLGTELGIFFFGDAGAGEFVSAGAAMIFPLALTQVTSPVLNSLGMEKVTLLGCVCGLVCTIPCIFLLPSVIGIYSVAAASGIALTVTAAVGSIALARRLGGLQGAGKAVIVCLFSLPLSLLGFLLRRLLSACTGEFLTILLVALPIAGLLAAFLGVFGIVDIKAFFSMALPSRADFTSVLAKRKRHERKRQRKRRVSSAC</sequence>
<feature type="transmembrane region" description="Helical" evidence="6">
    <location>
        <begin position="157"/>
        <end position="175"/>
    </location>
</feature>
<reference evidence="7" key="1">
    <citation type="submission" date="2020-10" db="EMBL/GenBank/DDBJ databases">
        <authorList>
            <person name="Gilroy R."/>
        </authorList>
    </citation>
    <scope>NUCLEOTIDE SEQUENCE</scope>
    <source>
        <strain evidence="7">10406</strain>
    </source>
</reference>